<feature type="transmembrane region" description="Helical" evidence="7">
    <location>
        <begin position="81"/>
        <end position="103"/>
    </location>
</feature>
<comment type="subcellular location">
    <subcellularLocation>
        <location evidence="1 7">Cell membrane</location>
        <topology evidence="1 7">Multi-pass membrane protein</topology>
    </subcellularLocation>
</comment>
<dbReference type="FunFam" id="1.10.3720.10:FF:000003">
    <property type="entry name" value="Aliphatic sulfonate ABC transporter permease"/>
    <property type="match status" value="1"/>
</dbReference>
<feature type="domain" description="ABC transmembrane type-1" evidence="8">
    <location>
        <begin position="74"/>
        <end position="254"/>
    </location>
</feature>
<dbReference type="Gene3D" id="1.10.3720.10">
    <property type="entry name" value="MetI-like"/>
    <property type="match status" value="1"/>
</dbReference>
<keyword evidence="6 7" id="KW-0472">Membrane</keyword>
<organism evidence="9 10">
    <name type="scientific">Corynebacterium mendelii</name>
    <dbReference type="NCBI Taxonomy" id="2765362"/>
    <lineage>
        <taxon>Bacteria</taxon>
        <taxon>Bacillati</taxon>
        <taxon>Actinomycetota</taxon>
        <taxon>Actinomycetes</taxon>
        <taxon>Mycobacteriales</taxon>
        <taxon>Corynebacteriaceae</taxon>
        <taxon>Corynebacterium</taxon>
    </lineage>
</organism>
<keyword evidence="4 7" id="KW-0812">Transmembrane</keyword>
<dbReference type="EMBL" id="JAFLEQ010000008">
    <property type="protein sequence ID" value="MBN9643807.1"/>
    <property type="molecule type" value="Genomic_DNA"/>
</dbReference>
<dbReference type="InterPro" id="IPR035906">
    <property type="entry name" value="MetI-like_sf"/>
</dbReference>
<evidence type="ECO:0000256" key="3">
    <source>
        <dbReference type="ARBA" id="ARBA00022475"/>
    </source>
</evidence>
<accession>A0A939IXM1</accession>
<dbReference type="InterPro" id="IPR000515">
    <property type="entry name" value="MetI-like"/>
</dbReference>
<name>A0A939IXM1_9CORY</name>
<feature type="transmembrane region" description="Helical" evidence="7">
    <location>
        <begin position="140"/>
        <end position="160"/>
    </location>
</feature>
<evidence type="ECO:0000256" key="6">
    <source>
        <dbReference type="ARBA" id="ARBA00023136"/>
    </source>
</evidence>
<dbReference type="PANTHER" id="PTHR30151">
    <property type="entry name" value="ALKANE SULFONATE ABC TRANSPORTER-RELATED, MEMBRANE SUBUNIT"/>
    <property type="match status" value="1"/>
</dbReference>
<sequence>MSAAAAGTASKTNTKDVEAIRKRNKMWGINTLSLFLGLAIWWVLPYLGVVLPTPPEVLEKFIELCASGLWFSDVGASLARVFSGFILGTLLAIPVGFLMGWYSIARGLLEPWIQFFRTVPPLAMIPLVLVLMGIGEMPKIFVIFLAAFLSCVISTFQGVISVDKTLINAAKVLGAGDGRIFAKVVVPASTPFILVGMRIGLGSAWATVVAAELIASQGGLGYRMQNAQVYLDTATIMVSLITIGVFGLIMDRILLFAENKLTGWQERR</sequence>
<dbReference type="CDD" id="cd06261">
    <property type="entry name" value="TM_PBP2"/>
    <property type="match status" value="1"/>
</dbReference>
<dbReference type="Proteomes" id="UP000664332">
    <property type="component" value="Unassembled WGS sequence"/>
</dbReference>
<evidence type="ECO:0000259" key="8">
    <source>
        <dbReference type="PROSITE" id="PS50928"/>
    </source>
</evidence>
<evidence type="ECO:0000256" key="1">
    <source>
        <dbReference type="ARBA" id="ARBA00004651"/>
    </source>
</evidence>
<evidence type="ECO:0000256" key="4">
    <source>
        <dbReference type="ARBA" id="ARBA00022692"/>
    </source>
</evidence>
<dbReference type="PROSITE" id="PS50928">
    <property type="entry name" value="ABC_TM1"/>
    <property type="match status" value="1"/>
</dbReference>
<dbReference type="RefSeq" id="WP_207118531.1">
    <property type="nucleotide sequence ID" value="NZ_JAFLEQ010000008.1"/>
</dbReference>
<keyword evidence="2 7" id="KW-0813">Transport</keyword>
<keyword evidence="5 7" id="KW-1133">Transmembrane helix</keyword>
<proteinExistence type="inferred from homology"/>
<feature type="transmembrane region" description="Helical" evidence="7">
    <location>
        <begin position="115"/>
        <end position="134"/>
    </location>
</feature>
<dbReference type="GO" id="GO:0042918">
    <property type="term" value="P:alkanesulfonate transmembrane transport"/>
    <property type="evidence" value="ECO:0007669"/>
    <property type="project" value="UniProtKB-ARBA"/>
</dbReference>
<dbReference type="PANTHER" id="PTHR30151:SF0">
    <property type="entry name" value="ABC TRANSPORTER PERMEASE PROTEIN MJ0413-RELATED"/>
    <property type="match status" value="1"/>
</dbReference>
<keyword evidence="10" id="KW-1185">Reference proteome</keyword>
<comment type="caution">
    <text evidence="9">The sequence shown here is derived from an EMBL/GenBank/DDBJ whole genome shotgun (WGS) entry which is preliminary data.</text>
</comment>
<feature type="transmembrane region" description="Helical" evidence="7">
    <location>
        <begin position="27"/>
        <end position="44"/>
    </location>
</feature>
<dbReference type="AlphaFoldDB" id="A0A939IXM1"/>
<gene>
    <name evidence="9" type="ORF">JZY06_04110</name>
</gene>
<evidence type="ECO:0000313" key="9">
    <source>
        <dbReference type="EMBL" id="MBN9643807.1"/>
    </source>
</evidence>
<feature type="transmembrane region" description="Helical" evidence="7">
    <location>
        <begin position="229"/>
        <end position="250"/>
    </location>
</feature>
<dbReference type="SUPFAM" id="SSF161098">
    <property type="entry name" value="MetI-like"/>
    <property type="match status" value="1"/>
</dbReference>
<feature type="transmembrane region" description="Helical" evidence="7">
    <location>
        <begin position="203"/>
        <end position="222"/>
    </location>
</feature>
<evidence type="ECO:0000313" key="10">
    <source>
        <dbReference type="Proteomes" id="UP000664332"/>
    </source>
</evidence>
<comment type="similarity">
    <text evidence="7">Belongs to the binding-protein-dependent transport system permease family.</text>
</comment>
<protein>
    <submittedName>
        <fullName evidence="9">ABC transporter permease</fullName>
    </submittedName>
</protein>
<keyword evidence="3" id="KW-1003">Cell membrane</keyword>
<evidence type="ECO:0000256" key="7">
    <source>
        <dbReference type="RuleBase" id="RU363032"/>
    </source>
</evidence>
<reference evidence="9" key="1">
    <citation type="submission" date="2021-03" db="EMBL/GenBank/DDBJ databases">
        <authorList>
            <person name="Sun Q."/>
        </authorList>
    </citation>
    <scope>NUCLEOTIDE SEQUENCE</scope>
    <source>
        <strain evidence="9">CCM 8862</strain>
    </source>
</reference>
<evidence type="ECO:0000256" key="5">
    <source>
        <dbReference type="ARBA" id="ARBA00022989"/>
    </source>
</evidence>
<dbReference type="Pfam" id="PF00528">
    <property type="entry name" value="BPD_transp_1"/>
    <property type="match status" value="1"/>
</dbReference>
<evidence type="ECO:0000256" key="2">
    <source>
        <dbReference type="ARBA" id="ARBA00022448"/>
    </source>
</evidence>
<dbReference type="GO" id="GO:0005886">
    <property type="term" value="C:plasma membrane"/>
    <property type="evidence" value="ECO:0007669"/>
    <property type="project" value="UniProtKB-SubCell"/>
</dbReference>